<keyword evidence="7 8" id="KW-0862">Zinc</keyword>
<keyword evidence="5 8" id="KW-0255">Endonuclease</keyword>
<feature type="binding site" evidence="8">
    <location>
        <position position="120"/>
    </location>
    <ligand>
        <name>Zn(2+)</name>
        <dbReference type="ChEBI" id="CHEBI:29105"/>
        <note>catalytic</note>
    </ligand>
</feature>
<comment type="function">
    <text evidence="8">Single strand-specific metallo-endoribonuclease involved in late-stage 70S ribosome quality control and in maturation of the 3' terminus of the 16S rRNA.</text>
</comment>
<dbReference type="EC" id="3.1.-.-" evidence="8"/>
<dbReference type="RefSeq" id="WP_090207879.1">
    <property type="nucleotide sequence ID" value="NZ_FOFO01000021.1"/>
</dbReference>
<dbReference type="NCBIfam" id="TIGR00043">
    <property type="entry name" value="rRNA maturation RNase YbeY"/>
    <property type="match status" value="1"/>
</dbReference>
<comment type="subcellular location">
    <subcellularLocation>
        <location evidence="8">Cytoplasm</location>
    </subcellularLocation>
</comment>
<keyword evidence="8" id="KW-0963">Cytoplasm</keyword>
<dbReference type="SUPFAM" id="SSF55486">
    <property type="entry name" value="Metalloproteases ('zincins'), catalytic domain"/>
    <property type="match status" value="1"/>
</dbReference>
<keyword evidence="2 8" id="KW-0690">Ribosome biogenesis</keyword>
<dbReference type="Gene3D" id="3.40.390.30">
    <property type="entry name" value="Metalloproteases ('zincins'), catalytic domain"/>
    <property type="match status" value="1"/>
</dbReference>
<dbReference type="OrthoDB" id="9807740at2"/>
<organism evidence="9 10">
    <name type="scientific">Ectothiorhodospira magna</name>
    <dbReference type="NCBI Taxonomy" id="867345"/>
    <lineage>
        <taxon>Bacteria</taxon>
        <taxon>Pseudomonadati</taxon>
        <taxon>Pseudomonadota</taxon>
        <taxon>Gammaproteobacteria</taxon>
        <taxon>Chromatiales</taxon>
        <taxon>Ectothiorhodospiraceae</taxon>
        <taxon>Ectothiorhodospira</taxon>
    </lineage>
</organism>
<reference evidence="9 10" key="1">
    <citation type="submission" date="2016-10" db="EMBL/GenBank/DDBJ databases">
        <authorList>
            <person name="de Groot N.N."/>
        </authorList>
    </citation>
    <scope>NUCLEOTIDE SEQUENCE [LARGE SCALE GENOMIC DNA]</scope>
    <source>
        <strain evidence="9 10">B7-7</strain>
    </source>
</reference>
<sequence length="148" mass="16088">MSRDVSLQYAVPRKGIPGPASFRRWVDLACQGCAGSVLIRITDETESGQLNHQYRGKSGPTNVLSFPFEAPPGVPVDHLGDLVICAPVVIREAAAQGKPVQSHWAHLVIHGVLHLRGFDHLSQAEAEVMETIETLLMAELGHADPYAY</sequence>
<dbReference type="Proteomes" id="UP000199496">
    <property type="component" value="Unassembled WGS sequence"/>
</dbReference>
<evidence type="ECO:0000256" key="5">
    <source>
        <dbReference type="ARBA" id="ARBA00022759"/>
    </source>
</evidence>
<gene>
    <name evidence="8" type="primary">ybeY</name>
    <name evidence="9" type="ORF">SAMN05421693_1216</name>
</gene>
<dbReference type="GO" id="GO:0006364">
    <property type="term" value="P:rRNA processing"/>
    <property type="evidence" value="ECO:0007669"/>
    <property type="project" value="UniProtKB-UniRule"/>
</dbReference>
<dbReference type="HAMAP" id="MF_00009">
    <property type="entry name" value="Endoribonucl_YbeY"/>
    <property type="match status" value="1"/>
</dbReference>
<evidence type="ECO:0000256" key="3">
    <source>
        <dbReference type="ARBA" id="ARBA00022722"/>
    </source>
</evidence>
<evidence type="ECO:0000313" key="9">
    <source>
        <dbReference type="EMBL" id="SEQ22813.1"/>
    </source>
</evidence>
<evidence type="ECO:0000256" key="2">
    <source>
        <dbReference type="ARBA" id="ARBA00022517"/>
    </source>
</evidence>
<evidence type="ECO:0000256" key="8">
    <source>
        <dbReference type="HAMAP-Rule" id="MF_00009"/>
    </source>
</evidence>
<dbReference type="PANTHER" id="PTHR46986:SF1">
    <property type="entry name" value="ENDORIBONUCLEASE YBEY, CHLOROPLASTIC"/>
    <property type="match status" value="1"/>
</dbReference>
<keyword evidence="3 8" id="KW-0540">Nuclease</keyword>
<dbReference type="GO" id="GO:0008270">
    <property type="term" value="F:zinc ion binding"/>
    <property type="evidence" value="ECO:0007669"/>
    <property type="project" value="UniProtKB-UniRule"/>
</dbReference>
<dbReference type="Pfam" id="PF02130">
    <property type="entry name" value="YbeY"/>
    <property type="match status" value="1"/>
</dbReference>
<name>A0A1H9EC56_9GAMM</name>
<protein>
    <recommendedName>
        <fullName evidence="8">Endoribonuclease YbeY</fullName>
        <ecNumber evidence="8">3.1.-.-</ecNumber>
    </recommendedName>
</protein>
<dbReference type="InterPro" id="IPR002036">
    <property type="entry name" value="YbeY"/>
</dbReference>
<dbReference type="GO" id="GO:0004222">
    <property type="term" value="F:metalloendopeptidase activity"/>
    <property type="evidence" value="ECO:0007669"/>
    <property type="project" value="InterPro"/>
</dbReference>
<dbReference type="PANTHER" id="PTHR46986">
    <property type="entry name" value="ENDORIBONUCLEASE YBEY, CHLOROPLASTIC"/>
    <property type="match status" value="1"/>
</dbReference>
<dbReference type="GO" id="GO:0004521">
    <property type="term" value="F:RNA endonuclease activity"/>
    <property type="evidence" value="ECO:0007669"/>
    <property type="project" value="UniProtKB-UniRule"/>
</dbReference>
<comment type="cofactor">
    <cofactor evidence="8">
        <name>Zn(2+)</name>
        <dbReference type="ChEBI" id="CHEBI:29105"/>
    </cofactor>
    <text evidence="8">Binds 1 zinc ion.</text>
</comment>
<dbReference type="EMBL" id="FOFO01000021">
    <property type="protein sequence ID" value="SEQ22813.1"/>
    <property type="molecule type" value="Genomic_DNA"/>
</dbReference>
<evidence type="ECO:0000313" key="10">
    <source>
        <dbReference type="Proteomes" id="UP000199496"/>
    </source>
</evidence>
<dbReference type="STRING" id="867345.SAMN05421693_1216"/>
<evidence type="ECO:0000256" key="7">
    <source>
        <dbReference type="ARBA" id="ARBA00022833"/>
    </source>
</evidence>
<evidence type="ECO:0000256" key="4">
    <source>
        <dbReference type="ARBA" id="ARBA00022723"/>
    </source>
</evidence>
<evidence type="ECO:0000256" key="1">
    <source>
        <dbReference type="ARBA" id="ARBA00010875"/>
    </source>
</evidence>
<keyword evidence="8" id="KW-0698">rRNA processing</keyword>
<feature type="binding site" evidence="8">
    <location>
        <position position="110"/>
    </location>
    <ligand>
        <name>Zn(2+)</name>
        <dbReference type="ChEBI" id="CHEBI:29105"/>
        <note>catalytic</note>
    </ligand>
</feature>
<keyword evidence="4 8" id="KW-0479">Metal-binding</keyword>
<keyword evidence="6 8" id="KW-0378">Hydrolase</keyword>
<comment type="similarity">
    <text evidence="1 8">Belongs to the endoribonuclease YbeY family.</text>
</comment>
<feature type="binding site" evidence="8">
    <location>
        <position position="114"/>
    </location>
    <ligand>
        <name>Zn(2+)</name>
        <dbReference type="ChEBI" id="CHEBI:29105"/>
        <note>catalytic</note>
    </ligand>
</feature>
<accession>A0A1H9EC56</accession>
<keyword evidence="10" id="KW-1185">Reference proteome</keyword>
<proteinExistence type="inferred from homology"/>
<evidence type="ECO:0000256" key="6">
    <source>
        <dbReference type="ARBA" id="ARBA00022801"/>
    </source>
</evidence>
<dbReference type="AlphaFoldDB" id="A0A1H9EC56"/>
<dbReference type="GO" id="GO:0005737">
    <property type="term" value="C:cytoplasm"/>
    <property type="evidence" value="ECO:0007669"/>
    <property type="project" value="UniProtKB-SubCell"/>
</dbReference>
<dbReference type="InterPro" id="IPR023091">
    <property type="entry name" value="MetalPrtase_cat_dom_sf_prd"/>
</dbReference>